<dbReference type="InterPro" id="IPR036188">
    <property type="entry name" value="FAD/NAD-bd_sf"/>
</dbReference>
<dbReference type="PANTHER" id="PTHR13847">
    <property type="entry name" value="SARCOSINE DEHYDROGENASE-RELATED"/>
    <property type="match status" value="1"/>
</dbReference>
<dbReference type="PANTHER" id="PTHR13847:SF280">
    <property type="entry name" value="D-AMINO ACID DEHYDROGENASE"/>
    <property type="match status" value="1"/>
</dbReference>
<sequence length="444" mass="47931">MLANLQDADYDETLPTRAEVVVIGGGIAGVSTALALVAKGVSVAVCEKGRIGAEQSSRNWGWCRVMGRHPDEIPLGLESLRLWRAMEATVQADIGFRQPGTVWAFDTEAELAEAAHWLEHARAWQIDTRLLDTAGTAAVITGSVRRFAGALHTPSDGVAEPEKAVPAMARAARRGGATIHGRCAVRGLELRAGRAAGVVTERGSIACDAVVLAGGAWSRLFCGNLGIDLPQLKMLSSVLRTAPVAAPPDCAVGASNFSFRRRQDGGFTVSRRNASIAEIVPDSFRLFADFLPTMRQSFREMRLRIGRRFVEEWRAKRRWQLDETTPFEEVRVLDPAPTQSLLREGLENLSQAMPAFRGVEVRERWAGLIDVTPDTVPVISSVATIPGFHIATGFSGHGFGIGPGAGRLMADLVTGDRPIVDPTPFALGRFARSRPHTGSMEIRA</sequence>
<dbReference type="Proteomes" id="UP001196565">
    <property type="component" value="Unassembled WGS sequence"/>
</dbReference>
<organism evidence="4 5">
    <name type="scientific">Roseomonas alba</name>
    <dbReference type="NCBI Taxonomy" id="2846776"/>
    <lineage>
        <taxon>Bacteria</taxon>
        <taxon>Pseudomonadati</taxon>
        <taxon>Pseudomonadota</taxon>
        <taxon>Alphaproteobacteria</taxon>
        <taxon>Acetobacterales</taxon>
        <taxon>Roseomonadaceae</taxon>
        <taxon>Roseomonas</taxon>
    </lineage>
</organism>
<keyword evidence="2" id="KW-0560">Oxidoreductase</keyword>
<evidence type="ECO:0000313" key="5">
    <source>
        <dbReference type="Proteomes" id="UP001196565"/>
    </source>
</evidence>
<comment type="similarity">
    <text evidence="1">Belongs to the DadA oxidoreductase family.</text>
</comment>
<protein>
    <submittedName>
        <fullName evidence="4">FAD-binding oxidoreductase</fullName>
    </submittedName>
</protein>
<dbReference type="InterPro" id="IPR006076">
    <property type="entry name" value="FAD-dep_OxRdtase"/>
</dbReference>
<dbReference type="RefSeq" id="WP_219762859.1">
    <property type="nucleotide sequence ID" value="NZ_JAHYBZ010000003.1"/>
</dbReference>
<reference evidence="4 5" key="1">
    <citation type="submission" date="2021-07" db="EMBL/GenBank/DDBJ databases">
        <authorList>
            <person name="So Y."/>
        </authorList>
    </citation>
    <scope>NUCLEOTIDE SEQUENCE [LARGE SCALE GENOMIC DNA]</scope>
    <source>
        <strain evidence="4 5">HJA6</strain>
    </source>
</reference>
<name>A0ABS7A7J2_9PROT</name>
<dbReference type="SUPFAM" id="SSF51905">
    <property type="entry name" value="FAD/NAD(P)-binding domain"/>
    <property type="match status" value="1"/>
</dbReference>
<dbReference type="Gene3D" id="3.50.50.60">
    <property type="entry name" value="FAD/NAD(P)-binding domain"/>
    <property type="match status" value="1"/>
</dbReference>
<accession>A0ABS7A7J2</accession>
<dbReference type="EMBL" id="JAHYBZ010000003">
    <property type="protein sequence ID" value="MBW6398249.1"/>
    <property type="molecule type" value="Genomic_DNA"/>
</dbReference>
<evidence type="ECO:0000256" key="1">
    <source>
        <dbReference type="ARBA" id="ARBA00009410"/>
    </source>
</evidence>
<dbReference type="Gene3D" id="3.30.9.10">
    <property type="entry name" value="D-Amino Acid Oxidase, subunit A, domain 2"/>
    <property type="match status" value="1"/>
</dbReference>
<feature type="domain" description="FAD dependent oxidoreductase" evidence="3">
    <location>
        <begin position="20"/>
        <end position="412"/>
    </location>
</feature>
<evidence type="ECO:0000313" key="4">
    <source>
        <dbReference type="EMBL" id="MBW6398249.1"/>
    </source>
</evidence>
<dbReference type="Pfam" id="PF01266">
    <property type="entry name" value="DAO"/>
    <property type="match status" value="1"/>
</dbReference>
<proteinExistence type="inferred from homology"/>
<evidence type="ECO:0000259" key="3">
    <source>
        <dbReference type="Pfam" id="PF01266"/>
    </source>
</evidence>
<gene>
    <name evidence="4" type="ORF">KPL78_10350</name>
</gene>
<evidence type="ECO:0000256" key="2">
    <source>
        <dbReference type="ARBA" id="ARBA00023002"/>
    </source>
</evidence>
<comment type="caution">
    <text evidence="4">The sequence shown here is derived from an EMBL/GenBank/DDBJ whole genome shotgun (WGS) entry which is preliminary data.</text>
</comment>
<keyword evidence="5" id="KW-1185">Reference proteome</keyword>